<dbReference type="Proteomes" id="UP000887575">
    <property type="component" value="Unassembled WGS sequence"/>
</dbReference>
<feature type="compositionally biased region" description="Basic and acidic residues" evidence="1">
    <location>
        <begin position="1"/>
        <end position="11"/>
    </location>
</feature>
<reference evidence="3" key="1">
    <citation type="submission" date="2024-02" db="UniProtKB">
        <authorList>
            <consortium name="WormBaseParasite"/>
        </authorList>
    </citation>
    <scope>IDENTIFICATION</scope>
</reference>
<protein>
    <recommendedName>
        <fullName evidence="4">CSD domain-containing protein</fullName>
    </recommendedName>
</protein>
<proteinExistence type="predicted"/>
<evidence type="ECO:0000256" key="1">
    <source>
        <dbReference type="SAM" id="MobiDB-lite"/>
    </source>
</evidence>
<feature type="region of interest" description="Disordered" evidence="1">
    <location>
        <begin position="1"/>
        <end position="27"/>
    </location>
</feature>
<organism evidence="2 3">
    <name type="scientific">Mesorhabditis belari</name>
    <dbReference type="NCBI Taxonomy" id="2138241"/>
    <lineage>
        <taxon>Eukaryota</taxon>
        <taxon>Metazoa</taxon>
        <taxon>Ecdysozoa</taxon>
        <taxon>Nematoda</taxon>
        <taxon>Chromadorea</taxon>
        <taxon>Rhabditida</taxon>
        <taxon>Rhabditina</taxon>
        <taxon>Rhabditomorpha</taxon>
        <taxon>Rhabditoidea</taxon>
        <taxon>Rhabditidae</taxon>
        <taxon>Mesorhabditinae</taxon>
        <taxon>Mesorhabditis</taxon>
    </lineage>
</organism>
<sequence>MYEHEDKEMGRRRATSQFKRQEAKNDDDSLTHELRGIVMNQAKGYNFISFSNDKEAAYHRKDTRSKGFQELELGGHVCCLVRDMQTCSENETPRCEILSYQTIPSPAGWGVAGTTDAGLARIICPLRFLHMSQGRSRRPYPIYHNELMEKVHDYDRRTIGFSEKLDVELLKRLKVKAEVIRTRVPEWRGRNGLLLKVLLEKEIVDLDDDWLQQGRIVEELESERNSLPNESNDRFPTKSQKQELRGIVMNQAKGMNFIFLSNGMEASYSMRDATRNNAPMKLGDHLECVISDVLTFDDVKKRTKCEILSYRIVPTPTGWGLEGQTPAGLAKVEEPDVPIRRREEPKSTPIQKKEPCREYQTKGFVIKRWGLFLIVCLENKRSAIIDTRNFPDGVPELGTFIECDVKMLNASILDQEMIYEWEVVNMGPIDRSDYESIVEKDTAYVFSRHLMFEGYLSVGKTRQAHFSHPFFGSICDKYDIIYSSSQPGDPIEAYIGAVRDGESKFQWIITDPKANVNSPQKPLPRAVIPHFAEEYESENNLPTTSETYSVHDAQSKISYGTSDETKRINSRVTDRSTSKAVDQGRALTCEDLVTKAMNNPEIRDAIFRADPDLFAQILSLSM</sequence>
<dbReference type="AlphaFoldDB" id="A0AAF3FL77"/>
<name>A0AAF3FL77_9BILA</name>
<dbReference type="WBParaSite" id="MBELARI_LOCUS7878">
    <property type="protein sequence ID" value="MBELARI_LOCUS7878"/>
    <property type="gene ID" value="MBELARI_LOCUS7878"/>
</dbReference>
<accession>A0AAF3FL77</accession>
<evidence type="ECO:0000313" key="3">
    <source>
        <dbReference type="WBParaSite" id="MBELARI_LOCUS7878"/>
    </source>
</evidence>
<evidence type="ECO:0000313" key="2">
    <source>
        <dbReference type="Proteomes" id="UP000887575"/>
    </source>
</evidence>
<evidence type="ECO:0008006" key="4">
    <source>
        <dbReference type="Google" id="ProtNLM"/>
    </source>
</evidence>
<keyword evidence="2" id="KW-1185">Reference proteome</keyword>